<evidence type="ECO:0000256" key="1">
    <source>
        <dbReference type="ARBA" id="ARBA00004123"/>
    </source>
</evidence>
<sequence length="551" mass="60586">MATFIHGAPEVQPDGLQTLFLMNPGYVGYMDATAQANMVLLNSTMNSLNPIIVAQAGQPNHHQQQQQQDFVGIPLQPAARLRDSDRPLPIHAFHDASALPRLHHSLWTPAPTSNSVDVGSQFSPRRRGLSLSLSPHEMAMTPASAHEVKFAASAGGANGVPTLRSFLMGSKYLKAAQQLLDEVVDVGKGIKDAAAKGPKSKNTEPKGEETTTTSTKQRADLTTAERQELQKKKAKLISMLEEAEQRYRQYNHQMQTVIASFGAVAGRGSATTYTVLALRTISKQFRSLRDAIAGQIRATSKNLGEEDTKLGGNSRLRFIDQHLRQQMQTQMIQPNAWRPQRGLPERSVSLLRAWLFEHFLHPYPTDSDKFMLAKQTGLTRSQVSNWFINARVRLWKPMVEEMYLEETKHHEQRNADETAPKIDAGGRSTSKSSTGMTDSLKNDVKQPCAAAHPPPPPPLDTKLDALSNQELLMKFMDARQRFEEQAYPLIAGSSSSSSHGGDHEAYPTFASRFSGNGVSLTLGLRHSGNLSLSGAQPSILSGDSIWAGGWR</sequence>
<accession>A0AAV8P9G7</accession>
<evidence type="ECO:0000256" key="5">
    <source>
        <dbReference type="ARBA" id="ARBA00023155"/>
    </source>
</evidence>
<keyword evidence="13" id="KW-1185">Reference proteome</keyword>
<keyword evidence="4 8" id="KW-0238">DNA-binding</keyword>
<feature type="domain" description="Homeobox" evidence="11">
    <location>
        <begin position="334"/>
        <end position="397"/>
    </location>
</feature>
<dbReference type="SMART" id="SM00574">
    <property type="entry name" value="POX"/>
    <property type="match status" value="1"/>
</dbReference>
<evidence type="ECO:0000256" key="6">
    <source>
        <dbReference type="ARBA" id="ARBA00023163"/>
    </source>
</evidence>
<feature type="DNA-binding region" description="Homeobox" evidence="8">
    <location>
        <begin position="336"/>
        <end position="398"/>
    </location>
</feature>
<keyword evidence="7 8" id="KW-0539">Nucleus</keyword>
<dbReference type="GO" id="GO:0003677">
    <property type="term" value="F:DNA binding"/>
    <property type="evidence" value="ECO:0007669"/>
    <property type="project" value="UniProtKB-UniRule"/>
</dbReference>
<dbReference type="PROSITE" id="PS50071">
    <property type="entry name" value="HOMEOBOX_2"/>
    <property type="match status" value="1"/>
</dbReference>
<dbReference type="InterPro" id="IPR009057">
    <property type="entry name" value="Homeodomain-like_sf"/>
</dbReference>
<evidence type="ECO:0000256" key="2">
    <source>
        <dbReference type="ARBA" id="ARBA00006454"/>
    </source>
</evidence>
<gene>
    <name evidence="12" type="ORF">OPV22_019607</name>
</gene>
<comment type="similarity">
    <text evidence="2">Belongs to the TALE/BELL homeobox family.</text>
</comment>
<feature type="coiled-coil region" evidence="9">
    <location>
        <begin position="226"/>
        <end position="260"/>
    </location>
</feature>
<protein>
    <recommendedName>
        <fullName evidence="11">Homeobox domain-containing protein</fullName>
    </recommendedName>
</protein>
<feature type="compositionally biased region" description="Basic and acidic residues" evidence="10">
    <location>
        <begin position="407"/>
        <end position="420"/>
    </location>
</feature>
<comment type="subcellular location">
    <subcellularLocation>
        <location evidence="1 8">Nucleus</location>
    </subcellularLocation>
</comment>
<evidence type="ECO:0000256" key="9">
    <source>
        <dbReference type="SAM" id="Coils"/>
    </source>
</evidence>
<dbReference type="SMART" id="SM00389">
    <property type="entry name" value="HOX"/>
    <property type="match status" value="1"/>
</dbReference>
<dbReference type="InterPro" id="IPR008422">
    <property type="entry name" value="KN_HD"/>
</dbReference>
<evidence type="ECO:0000313" key="13">
    <source>
        <dbReference type="Proteomes" id="UP001222027"/>
    </source>
</evidence>
<name>A0AAV8P9G7_ENSVE</name>
<evidence type="ECO:0000256" key="10">
    <source>
        <dbReference type="SAM" id="MobiDB-lite"/>
    </source>
</evidence>
<evidence type="ECO:0000256" key="8">
    <source>
        <dbReference type="PROSITE-ProRule" id="PRU00108"/>
    </source>
</evidence>
<dbReference type="Pfam" id="PF07526">
    <property type="entry name" value="POX"/>
    <property type="match status" value="1"/>
</dbReference>
<dbReference type="CDD" id="cd00086">
    <property type="entry name" value="homeodomain"/>
    <property type="match status" value="1"/>
</dbReference>
<dbReference type="FunFam" id="1.10.10.60:FF:000117">
    <property type="entry name" value="BEL1-like homeodomain protein 9"/>
    <property type="match status" value="1"/>
</dbReference>
<feature type="region of interest" description="Disordered" evidence="10">
    <location>
        <begin position="193"/>
        <end position="223"/>
    </location>
</feature>
<dbReference type="Proteomes" id="UP001222027">
    <property type="component" value="Unassembled WGS sequence"/>
</dbReference>
<evidence type="ECO:0000256" key="3">
    <source>
        <dbReference type="ARBA" id="ARBA00023015"/>
    </source>
</evidence>
<organism evidence="12 13">
    <name type="scientific">Ensete ventricosum</name>
    <name type="common">Abyssinian banana</name>
    <name type="synonym">Musa ensete</name>
    <dbReference type="NCBI Taxonomy" id="4639"/>
    <lineage>
        <taxon>Eukaryota</taxon>
        <taxon>Viridiplantae</taxon>
        <taxon>Streptophyta</taxon>
        <taxon>Embryophyta</taxon>
        <taxon>Tracheophyta</taxon>
        <taxon>Spermatophyta</taxon>
        <taxon>Magnoliopsida</taxon>
        <taxon>Liliopsida</taxon>
        <taxon>Zingiberales</taxon>
        <taxon>Musaceae</taxon>
        <taxon>Ensete</taxon>
    </lineage>
</organism>
<dbReference type="InterPro" id="IPR001356">
    <property type="entry name" value="HD"/>
</dbReference>
<dbReference type="InterPro" id="IPR050224">
    <property type="entry name" value="TALE_homeobox"/>
</dbReference>
<reference evidence="12 13" key="1">
    <citation type="submission" date="2022-12" db="EMBL/GenBank/DDBJ databases">
        <title>Chromosome-scale assembly of the Ensete ventricosum genome.</title>
        <authorList>
            <person name="Dussert Y."/>
            <person name="Stocks J."/>
            <person name="Wendawek A."/>
            <person name="Woldeyes F."/>
            <person name="Nichols R.A."/>
            <person name="Borrell J.S."/>
        </authorList>
    </citation>
    <scope>NUCLEOTIDE SEQUENCE [LARGE SCALE GENOMIC DNA]</scope>
    <source>
        <strain evidence="13">cv. Maze</strain>
        <tissue evidence="12">Seeds</tissue>
    </source>
</reference>
<dbReference type="Pfam" id="PF05920">
    <property type="entry name" value="Homeobox_KN"/>
    <property type="match status" value="1"/>
</dbReference>
<dbReference type="EMBL" id="JAQQAF010000006">
    <property type="protein sequence ID" value="KAJ8475880.1"/>
    <property type="molecule type" value="Genomic_DNA"/>
</dbReference>
<keyword evidence="6" id="KW-0804">Transcription</keyword>
<dbReference type="InterPro" id="IPR006563">
    <property type="entry name" value="POX_dom"/>
</dbReference>
<dbReference type="GO" id="GO:0005634">
    <property type="term" value="C:nucleus"/>
    <property type="evidence" value="ECO:0007669"/>
    <property type="project" value="UniProtKB-SubCell"/>
</dbReference>
<dbReference type="AlphaFoldDB" id="A0AAV8P9G7"/>
<dbReference type="GO" id="GO:0006355">
    <property type="term" value="P:regulation of DNA-templated transcription"/>
    <property type="evidence" value="ECO:0007669"/>
    <property type="project" value="InterPro"/>
</dbReference>
<dbReference type="PANTHER" id="PTHR11850">
    <property type="entry name" value="HOMEOBOX PROTEIN TRANSCRIPTION FACTORS"/>
    <property type="match status" value="1"/>
</dbReference>
<evidence type="ECO:0000256" key="4">
    <source>
        <dbReference type="ARBA" id="ARBA00023125"/>
    </source>
</evidence>
<dbReference type="Gene3D" id="1.10.10.60">
    <property type="entry name" value="Homeodomain-like"/>
    <property type="match status" value="1"/>
</dbReference>
<feature type="compositionally biased region" description="Polar residues" evidence="10">
    <location>
        <begin position="427"/>
        <end position="439"/>
    </location>
</feature>
<keyword evidence="5 8" id="KW-0371">Homeobox</keyword>
<comment type="caution">
    <text evidence="12">The sequence shown here is derived from an EMBL/GenBank/DDBJ whole genome shotgun (WGS) entry which is preliminary data.</text>
</comment>
<feature type="region of interest" description="Disordered" evidence="10">
    <location>
        <begin position="407"/>
        <end position="463"/>
    </location>
</feature>
<evidence type="ECO:0000256" key="7">
    <source>
        <dbReference type="ARBA" id="ARBA00023242"/>
    </source>
</evidence>
<keyword evidence="3" id="KW-0805">Transcription regulation</keyword>
<keyword evidence="9" id="KW-0175">Coiled coil</keyword>
<proteinExistence type="inferred from homology"/>
<evidence type="ECO:0000313" key="12">
    <source>
        <dbReference type="EMBL" id="KAJ8475880.1"/>
    </source>
</evidence>
<dbReference type="SUPFAM" id="SSF46689">
    <property type="entry name" value="Homeodomain-like"/>
    <property type="match status" value="1"/>
</dbReference>
<evidence type="ECO:0000259" key="11">
    <source>
        <dbReference type="PROSITE" id="PS50071"/>
    </source>
</evidence>